<dbReference type="GO" id="GO:0004488">
    <property type="term" value="F:methylenetetrahydrofolate dehydrogenase (NADP+) activity"/>
    <property type="evidence" value="ECO:0007669"/>
    <property type="project" value="InterPro"/>
</dbReference>
<name>A0AAN8WJT0_HALRR</name>
<dbReference type="InterPro" id="IPR020630">
    <property type="entry name" value="THF_DH/CycHdrlase_cat_dom"/>
</dbReference>
<proteinExistence type="predicted"/>
<sequence>MLIRCGYVATCRLIETSKTCRKLFTRNVQTSGTLQRAQLLDGKNIAGEIYKELCAEIQGVVASGKRAPHLVLVRVGSDPASGSYVKNKMKAAESIGE</sequence>
<keyword evidence="3" id="KW-1185">Reference proteome</keyword>
<gene>
    <name evidence="2" type="ORF">SK128_015867</name>
</gene>
<protein>
    <recommendedName>
        <fullName evidence="1">Tetrahydrofolate dehydrogenase/cyclohydrolase catalytic domain-containing protein</fullName>
    </recommendedName>
</protein>
<reference evidence="2 3" key="1">
    <citation type="submission" date="2023-11" db="EMBL/GenBank/DDBJ databases">
        <title>Halocaridina rubra genome assembly.</title>
        <authorList>
            <person name="Smith C."/>
        </authorList>
    </citation>
    <scope>NUCLEOTIDE SEQUENCE [LARGE SCALE GENOMIC DNA]</scope>
    <source>
        <strain evidence="2">EP-1</strain>
        <tissue evidence="2">Whole</tissue>
    </source>
</reference>
<dbReference type="EMBL" id="JAXCGZ010018878">
    <property type="protein sequence ID" value="KAK7067321.1"/>
    <property type="molecule type" value="Genomic_DNA"/>
</dbReference>
<dbReference type="AlphaFoldDB" id="A0AAN8WJT0"/>
<evidence type="ECO:0000259" key="1">
    <source>
        <dbReference type="Pfam" id="PF00763"/>
    </source>
</evidence>
<organism evidence="2 3">
    <name type="scientific">Halocaridina rubra</name>
    <name type="common">Hawaiian red shrimp</name>
    <dbReference type="NCBI Taxonomy" id="373956"/>
    <lineage>
        <taxon>Eukaryota</taxon>
        <taxon>Metazoa</taxon>
        <taxon>Ecdysozoa</taxon>
        <taxon>Arthropoda</taxon>
        <taxon>Crustacea</taxon>
        <taxon>Multicrustacea</taxon>
        <taxon>Malacostraca</taxon>
        <taxon>Eumalacostraca</taxon>
        <taxon>Eucarida</taxon>
        <taxon>Decapoda</taxon>
        <taxon>Pleocyemata</taxon>
        <taxon>Caridea</taxon>
        <taxon>Atyoidea</taxon>
        <taxon>Atyidae</taxon>
        <taxon>Halocaridina</taxon>
    </lineage>
</organism>
<dbReference type="Proteomes" id="UP001381693">
    <property type="component" value="Unassembled WGS sequence"/>
</dbReference>
<dbReference type="Pfam" id="PF00763">
    <property type="entry name" value="THF_DHG_CYH"/>
    <property type="match status" value="1"/>
</dbReference>
<dbReference type="InterPro" id="IPR046346">
    <property type="entry name" value="Aminoacid_DH-like_N_sf"/>
</dbReference>
<feature type="domain" description="Tetrahydrofolate dehydrogenase/cyclohydrolase catalytic" evidence="1">
    <location>
        <begin position="40"/>
        <end position="96"/>
    </location>
</feature>
<comment type="caution">
    <text evidence="2">The sequence shown here is derived from an EMBL/GenBank/DDBJ whole genome shotgun (WGS) entry which is preliminary data.</text>
</comment>
<dbReference type="SUPFAM" id="SSF53223">
    <property type="entry name" value="Aminoacid dehydrogenase-like, N-terminal domain"/>
    <property type="match status" value="1"/>
</dbReference>
<dbReference type="Gene3D" id="3.40.50.10860">
    <property type="entry name" value="Leucine Dehydrogenase, chain A, domain 1"/>
    <property type="match status" value="1"/>
</dbReference>
<evidence type="ECO:0000313" key="2">
    <source>
        <dbReference type="EMBL" id="KAK7067321.1"/>
    </source>
</evidence>
<evidence type="ECO:0000313" key="3">
    <source>
        <dbReference type="Proteomes" id="UP001381693"/>
    </source>
</evidence>
<accession>A0AAN8WJT0</accession>